<keyword evidence="14" id="KW-1185">Reference proteome</keyword>
<accession>A0A839UTZ8</accession>
<feature type="domain" description="Peptidase S8/S53" evidence="11">
    <location>
        <begin position="416"/>
        <end position="479"/>
    </location>
</feature>
<dbReference type="GO" id="GO:0004252">
    <property type="term" value="F:serine-type endopeptidase activity"/>
    <property type="evidence" value="ECO:0007669"/>
    <property type="project" value="UniProtKB-UniRule"/>
</dbReference>
<dbReference type="InterPro" id="IPR050131">
    <property type="entry name" value="Peptidase_S8_subtilisin-like"/>
</dbReference>
<dbReference type="InterPro" id="IPR023828">
    <property type="entry name" value="Peptidase_S8_Ser-AS"/>
</dbReference>
<evidence type="ECO:0000256" key="5">
    <source>
        <dbReference type="ARBA" id="ARBA00022801"/>
    </source>
</evidence>
<feature type="domain" description="PA" evidence="12">
    <location>
        <begin position="343"/>
        <end position="405"/>
    </location>
</feature>
<feature type="active site" description="Charge relay system" evidence="7 8">
    <location>
        <position position="154"/>
    </location>
</feature>
<comment type="similarity">
    <text evidence="1 8">Belongs to the peptidase S8 family.</text>
</comment>
<dbReference type="GO" id="GO:0005615">
    <property type="term" value="C:extracellular space"/>
    <property type="evidence" value="ECO:0007669"/>
    <property type="project" value="TreeGrafter"/>
</dbReference>
<proteinExistence type="inferred from homology"/>
<feature type="domain" description="Peptidase S8/S53" evidence="11">
    <location>
        <begin position="115"/>
        <end position="316"/>
    </location>
</feature>
<evidence type="ECO:0000256" key="9">
    <source>
        <dbReference type="SAM" id="MobiDB-lite"/>
    </source>
</evidence>
<dbReference type="InterPro" id="IPR034202">
    <property type="entry name" value="Subtilisin_Carlsberg-like"/>
</dbReference>
<dbReference type="Gene3D" id="3.30.70.80">
    <property type="entry name" value="Peptidase S8 propeptide/proteinase inhibitor I9"/>
    <property type="match status" value="1"/>
</dbReference>
<dbReference type="Gene3D" id="3.40.50.200">
    <property type="entry name" value="Peptidase S8/S53 domain"/>
    <property type="match status" value="1"/>
</dbReference>
<dbReference type="SUPFAM" id="SSF52743">
    <property type="entry name" value="Subtilisin-like"/>
    <property type="match status" value="1"/>
</dbReference>
<evidence type="ECO:0000256" key="2">
    <source>
        <dbReference type="ARBA" id="ARBA00022512"/>
    </source>
</evidence>
<comment type="caution">
    <text evidence="13">The sequence shown here is derived from an EMBL/GenBank/DDBJ whole genome shotgun (WGS) entry which is preliminary data.</text>
</comment>
<evidence type="ECO:0000259" key="11">
    <source>
        <dbReference type="Pfam" id="PF00082"/>
    </source>
</evidence>
<evidence type="ECO:0000256" key="1">
    <source>
        <dbReference type="ARBA" id="ARBA00011073"/>
    </source>
</evidence>
<feature type="signal peptide" evidence="10">
    <location>
        <begin position="1"/>
        <end position="21"/>
    </location>
</feature>
<keyword evidence="10" id="KW-0732">Signal</keyword>
<reference evidence="13 14" key="1">
    <citation type="submission" date="2020-08" db="EMBL/GenBank/DDBJ databases">
        <title>Genomic Encyclopedia of Type Strains, Phase III (KMG-III): the genomes of soil and plant-associated and newly described type strains.</title>
        <authorList>
            <person name="Whitman W."/>
        </authorList>
    </citation>
    <scope>NUCLEOTIDE SEQUENCE [LARGE SCALE GENOMIC DNA]</scope>
    <source>
        <strain evidence="13 14">CECT 8571</strain>
    </source>
</reference>
<dbReference type="AlphaFoldDB" id="A0A839UTZ8"/>
<gene>
    <name evidence="13" type="ORF">FHS30_002043</name>
</gene>
<dbReference type="GO" id="GO:0046872">
    <property type="term" value="F:metal ion binding"/>
    <property type="evidence" value="ECO:0007669"/>
    <property type="project" value="UniProtKB-KW"/>
</dbReference>
<dbReference type="InterPro" id="IPR022398">
    <property type="entry name" value="Peptidase_S8_His-AS"/>
</dbReference>
<dbReference type="InterPro" id="IPR003137">
    <property type="entry name" value="PA_domain"/>
</dbReference>
<dbReference type="PROSITE" id="PS00137">
    <property type="entry name" value="SUBTILASE_HIS"/>
    <property type="match status" value="1"/>
</dbReference>
<evidence type="ECO:0000313" key="13">
    <source>
        <dbReference type="EMBL" id="MBB3168835.1"/>
    </source>
</evidence>
<dbReference type="PROSITE" id="PS00138">
    <property type="entry name" value="SUBTILASE_SER"/>
    <property type="match status" value="1"/>
</dbReference>
<evidence type="ECO:0000256" key="6">
    <source>
        <dbReference type="ARBA" id="ARBA00022825"/>
    </source>
</evidence>
<feature type="active site" description="Charge relay system" evidence="7 8">
    <location>
        <position position="431"/>
    </location>
</feature>
<dbReference type="Pfam" id="PF00082">
    <property type="entry name" value="Peptidase_S8"/>
    <property type="match status" value="2"/>
</dbReference>
<dbReference type="PANTHER" id="PTHR43806:SF11">
    <property type="entry name" value="CEREVISIN-RELATED"/>
    <property type="match status" value="1"/>
</dbReference>
<feature type="region of interest" description="Disordered" evidence="9">
    <location>
        <begin position="497"/>
        <end position="517"/>
    </location>
</feature>
<protein>
    <submittedName>
        <fullName evidence="13">Subtilisin family serine protease</fullName>
    </submittedName>
</protein>
<dbReference type="SUPFAM" id="SSF54897">
    <property type="entry name" value="Protease propeptides/inhibitors"/>
    <property type="match status" value="1"/>
</dbReference>
<evidence type="ECO:0000256" key="4">
    <source>
        <dbReference type="ARBA" id="ARBA00022723"/>
    </source>
</evidence>
<organism evidence="13 14">
    <name type="scientific">Simiduia aestuariiviva</name>
    <dbReference type="NCBI Taxonomy" id="1510459"/>
    <lineage>
        <taxon>Bacteria</taxon>
        <taxon>Pseudomonadati</taxon>
        <taxon>Pseudomonadota</taxon>
        <taxon>Gammaproteobacteria</taxon>
        <taxon>Cellvibrionales</taxon>
        <taxon>Cellvibrionaceae</taxon>
        <taxon>Simiduia</taxon>
    </lineage>
</organism>
<keyword evidence="2" id="KW-0964">Secreted</keyword>
<dbReference type="PRINTS" id="PR00723">
    <property type="entry name" value="SUBTILISIN"/>
</dbReference>
<dbReference type="EMBL" id="JACHXZ010000003">
    <property type="protein sequence ID" value="MBB3168835.1"/>
    <property type="molecule type" value="Genomic_DNA"/>
</dbReference>
<dbReference type="PROSITE" id="PS51892">
    <property type="entry name" value="SUBTILASE"/>
    <property type="match status" value="1"/>
</dbReference>
<evidence type="ECO:0000256" key="10">
    <source>
        <dbReference type="SAM" id="SignalP"/>
    </source>
</evidence>
<dbReference type="CDD" id="cd07477">
    <property type="entry name" value="Peptidases_S8_Subtilisin_subset"/>
    <property type="match status" value="1"/>
</dbReference>
<keyword evidence="6 8" id="KW-0720">Serine protease</keyword>
<dbReference type="Gene3D" id="3.50.30.30">
    <property type="match status" value="1"/>
</dbReference>
<feature type="active site" description="Charge relay system" evidence="7 8">
    <location>
        <position position="120"/>
    </location>
</feature>
<dbReference type="InterPro" id="IPR036852">
    <property type="entry name" value="Peptidase_S8/S53_dom_sf"/>
</dbReference>
<keyword evidence="3 8" id="KW-0645">Protease</keyword>
<evidence type="ECO:0000256" key="7">
    <source>
        <dbReference type="PIRSR" id="PIRSR615500-1"/>
    </source>
</evidence>
<evidence type="ECO:0000313" key="14">
    <source>
        <dbReference type="Proteomes" id="UP000559987"/>
    </source>
</evidence>
<evidence type="ECO:0000256" key="3">
    <source>
        <dbReference type="ARBA" id="ARBA00022670"/>
    </source>
</evidence>
<dbReference type="GO" id="GO:0006508">
    <property type="term" value="P:proteolysis"/>
    <property type="evidence" value="ECO:0007669"/>
    <property type="project" value="UniProtKB-KW"/>
</dbReference>
<dbReference type="Proteomes" id="UP000559987">
    <property type="component" value="Unassembled WGS sequence"/>
</dbReference>
<dbReference type="Pfam" id="PF02225">
    <property type="entry name" value="PA"/>
    <property type="match status" value="1"/>
</dbReference>
<feature type="chain" id="PRO_5033004094" evidence="10">
    <location>
        <begin position="22"/>
        <end position="517"/>
    </location>
</feature>
<dbReference type="InterPro" id="IPR015500">
    <property type="entry name" value="Peptidase_S8_subtilisin-rel"/>
</dbReference>
<evidence type="ECO:0000256" key="8">
    <source>
        <dbReference type="PROSITE-ProRule" id="PRU01240"/>
    </source>
</evidence>
<dbReference type="InterPro" id="IPR000209">
    <property type="entry name" value="Peptidase_S8/S53_dom"/>
</dbReference>
<keyword evidence="5 8" id="KW-0378">Hydrolase</keyword>
<keyword evidence="4" id="KW-0479">Metal-binding</keyword>
<keyword evidence="2" id="KW-0134">Cell wall</keyword>
<dbReference type="RefSeq" id="WP_183910350.1">
    <property type="nucleotide sequence ID" value="NZ_JACHXZ010000003.1"/>
</dbReference>
<dbReference type="PANTHER" id="PTHR43806">
    <property type="entry name" value="PEPTIDASE S8"/>
    <property type="match status" value="1"/>
</dbReference>
<dbReference type="InterPro" id="IPR037045">
    <property type="entry name" value="S8pro/Inhibitor_I9_sf"/>
</dbReference>
<evidence type="ECO:0000259" key="12">
    <source>
        <dbReference type="Pfam" id="PF02225"/>
    </source>
</evidence>
<sequence>MLLKPLTAAICVLGLVSAAQAAEDQRYIVKFKEGKGKAAQVLAEKMGGKKKVDMAKHGAFAAYLPEQAMKGLKSSGLVEYIEEDVKRYPMAQVTPYGITMVQADMLSDMNAGNRTVCIIDSGYDISHPDLAANLVTGHNDPAGAGNWYEDQNHHGTHVAGTIAALNNNEGVVGVMPNGAIKLHIVKVFDAAGWAYSSSLIDAVSKCEDAGANVINMSLGGSRASRTEERGFNDANARGVLSIAAAGNDGNTRHSYPASYSSVVSVAAIDENKVVASFSQQTDQVEMAAPGVGVLSSVPDQAGSEASAVVGGTSYAALGMDGSPQGTASGSLMDCGIGDAPCAGASGKICLIQRGAISFAEKVQACEAGGGAGAIIYNNEPGVLSGTLGTTVTSIPSVGVSDTDGAVMKTMVGATSSVAVTASDYSKYDGTSMATPHVAGVAALVWSYHSSCTNDQIRSALNATAEDLGAAGRDNAYGYGLIRAKAAKDYLDTNGCAGSGGGDGGTTPPKPCKGKKCS</sequence>
<name>A0A839UTZ8_9GAMM</name>